<comment type="caution">
    <text evidence="2">The sequence shown here is derived from an EMBL/GenBank/DDBJ whole genome shotgun (WGS) entry which is preliminary data.</text>
</comment>
<dbReference type="EMBL" id="JANPWB010000013">
    <property type="protein sequence ID" value="KAJ1107964.1"/>
    <property type="molecule type" value="Genomic_DNA"/>
</dbReference>
<proteinExistence type="predicted"/>
<keyword evidence="3" id="KW-1185">Reference proteome</keyword>
<accession>A0AAV7MY38</accession>
<reference evidence="2" key="1">
    <citation type="journal article" date="2022" name="bioRxiv">
        <title>Sequencing and chromosome-scale assembly of the giantPleurodeles waltlgenome.</title>
        <authorList>
            <person name="Brown T."/>
            <person name="Elewa A."/>
            <person name="Iarovenko S."/>
            <person name="Subramanian E."/>
            <person name="Araus A.J."/>
            <person name="Petzold A."/>
            <person name="Susuki M."/>
            <person name="Suzuki K.-i.T."/>
            <person name="Hayashi T."/>
            <person name="Toyoda A."/>
            <person name="Oliveira C."/>
            <person name="Osipova E."/>
            <person name="Leigh N.D."/>
            <person name="Simon A."/>
            <person name="Yun M.H."/>
        </authorList>
    </citation>
    <scope>NUCLEOTIDE SEQUENCE</scope>
    <source>
        <strain evidence="2">20211129_DDA</strain>
        <tissue evidence="2">Liver</tissue>
    </source>
</reference>
<feature type="compositionally biased region" description="Polar residues" evidence="1">
    <location>
        <begin position="64"/>
        <end position="74"/>
    </location>
</feature>
<name>A0AAV7MY38_PLEWA</name>
<organism evidence="2 3">
    <name type="scientific">Pleurodeles waltl</name>
    <name type="common">Iberian ribbed newt</name>
    <dbReference type="NCBI Taxonomy" id="8319"/>
    <lineage>
        <taxon>Eukaryota</taxon>
        <taxon>Metazoa</taxon>
        <taxon>Chordata</taxon>
        <taxon>Craniata</taxon>
        <taxon>Vertebrata</taxon>
        <taxon>Euteleostomi</taxon>
        <taxon>Amphibia</taxon>
        <taxon>Batrachia</taxon>
        <taxon>Caudata</taxon>
        <taxon>Salamandroidea</taxon>
        <taxon>Salamandridae</taxon>
        <taxon>Pleurodelinae</taxon>
        <taxon>Pleurodeles</taxon>
    </lineage>
</organism>
<evidence type="ECO:0000313" key="3">
    <source>
        <dbReference type="Proteomes" id="UP001066276"/>
    </source>
</evidence>
<gene>
    <name evidence="2" type="ORF">NDU88_005349</name>
</gene>
<dbReference type="Proteomes" id="UP001066276">
    <property type="component" value="Chromosome 9"/>
</dbReference>
<feature type="compositionally biased region" description="Basic residues" evidence="1">
    <location>
        <begin position="40"/>
        <end position="53"/>
    </location>
</feature>
<evidence type="ECO:0000256" key="1">
    <source>
        <dbReference type="SAM" id="MobiDB-lite"/>
    </source>
</evidence>
<sequence>MAMTCFTRQRCRLPPIRDDFRGLQSSKKPSEKRPGVVVWKTRKKAQNRDRTKRIVGITGRGRTTKSIAATSTAGTRLGQRDTAKAVVSRALDRKTRSRQNHQSGHTLGKAWPWQVQSHSGQLYLLYGIRRKAEGGRWN</sequence>
<dbReference type="AlphaFoldDB" id="A0AAV7MY38"/>
<protein>
    <submittedName>
        <fullName evidence="2">Uncharacterized protein</fullName>
    </submittedName>
</protein>
<evidence type="ECO:0000313" key="2">
    <source>
        <dbReference type="EMBL" id="KAJ1107964.1"/>
    </source>
</evidence>
<feature type="region of interest" description="Disordered" evidence="1">
    <location>
        <begin position="18"/>
        <end position="107"/>
    </location>
</feature>